<dbReference type="AlphaFoldDB" id="A0A4Y7L9U9"/>
<proteinExistence type="predicted"/>
<evidence type="ECO:0000313" key="1">
    <source>
        <dbReference type="EMBL" id="RZC81420.1"/>
    </source>
</evidence>
<evidence type="ECO:0000313" key="2">
    <source>
        <dbReference type="Proteomes" id="UP000316621"/>
    </source>
</evidence>
<dbReference type="Gramene" id="RZC81420">
    <property type="protein sequence ID" value="RZC81420"/>
    <property type="gene ID" value="C5167_043998"/>
</dbReference>
<name>A0A4Y7L9U9_PAPSO</name>
<feature type="non-terminal residue" evidence="1">
    <location>
        <position position="243"/>
    </location>
</feature>
<dbReference type="Proteomes" id="UP000316621">
    <property type="component" value="Chromosome 10"/>
</dbReference>
<sequence>MLVVILTCFGVQNRKVSGMGFYLGNQAKFANVGCFSSLEDHSRYIQLHIPVHHPTHLGELKRLPSIICLKCLHMKKGEGSRRGCCCVTFFIEDKLRTASNMGGCRIVPCRAGVVVSRTLMMDAMQSALLSRAEKPEIWNAIKFGTEPLCSYTQSNNRYSGNGEGEGCSISSWKIPFHTKCESRHLASKHGKLLMRSVTNLMVKVVAEGQSLLATLQEACKELHLLIWSSLIAALKHLCGLMHS</sequence>
<gene>
    <name evidence="1" type="ORF">C5167_043998</name>
</gene>
<organism evidence="1 2">
    <name type="scientific">Papaver somniferum</name>
    <name type="common">Opium poppy</name>
    <dbReference type="NCBI Taxonomy" id="3469"/>
    <lineage>
        <taxon>Eukaryota</taxon>
        <taxon>Viridiplantae</taxon>
        <taxon>Streptophyta</taxon>
        <taxon>Embryophyta</taxon>
        <taxon>Tracheophyta</taxon>
        <taxon>Spermatophyta</taxon>
        <taxon>Magnoliopsida</taxon>
        <taxon>Ranunculales</taxon>
        <taxon>Papaveraceae</taxon>
        <taxon>Papaveroideae</taxon>
        <taxon>Papaver</taxon>
    </lineage>
</organism>
<protein>
    <submittedName>
        <fullName evidence="1">Uncharacterized protein</fullName>
    </submittedName>
</protein>
<dbReference type="EMBL" id="CM010724">
    <property type="protein sequence ID" value="RZC81420.1"/>
    <property type="molecule type" value="Genomic_DNA"/>
</dbReference>
<accession>A0A4Y7L9U9</accession>
<keyword evidence="2" id="KW-1185">Reference proteome</keyword>
<reference evidence="1 2" key="1">
    <citation type="journal article" date="2018" name="Science">
        <title>The opium poppy genome and morphinan production.</title>
        <authorList>
            <person name="Guo L."/>
            <person name="Winzer T."/>
            <person name="Yang X."/>
            <person name="Li Y."/>
            <person name="Ning Z."/>
            <person name="He Z."/>
            <person name="Teodor R."/>
            <person name="Lu Y."/>
            <person name="Bowser T.A."/>
            <person name="Graham I.A."/>
            <person name="Ye K."/>
        </authorList>
    </citation>
    <scope>NUCLEOTIDE SEQUENCE [LARGE SCALE GENOMIC DNA]</scope>
    <source>
        <strain evidence="2">cv. HN1</strain>
        <tissue evidence="1">Leaves</tissue>
    </source>
</reference>
<dbReference type="STRING" id="3469.A0A4Y7L9U9"/>
<dbReference type="SUPFAM" id="SSF64484">
    <property type="entry name" value="beta and beta-prime subunits of DNA dependent RNA-polymerase"/>
    <property type="match status" value="1"/>
</dbReference>